<dbReference type="PANTHER" id="PTHR19959">
    <property type="entry name" value="KINESIN LIGHT CHAIN"/>
    <property type="match status" value="1"/>
</dbReference>
<dbReference type="SMART" id="SM00028">
    <property type="entry name" value="TPR"/>
    <property type="match status" value="13"/>
</dbReference>
<dbReference type="GeneID" id="109475074"/>
<evidence type="ECO:0000313" key="3">
    <source>
        <dbReference type="Proteomes" id="UP000515135"/>
    </source>
</evidence>
<evidence type="ECO:0000313" key="4">
    <source>
        <dbReference type="RefSeq" id="XP_019631176.1"/>
    </source>
</evidence>
<dbReference type="Proteomes" id="UP000515135">
    <property type="component" value="Unplaced"/>
</dbReference>
<sequence>MDRRKHESTYQEHMREGCRALQTGHLEMAEQSFAAALKSVHFKDSDADQQRQEAESMCKLSNVYLQKGIQSKDGGDFTKAAALSNAALVRSKNEDRDGIKQEIQKVTQSFVKHVLDIEQTVPLDDVERHKSILLECRGYVEKEIKKIEQQVDPYSLDDDDLKIREVEKMRVEAIKSLFDTIVYQRKAFISHLVDECIEVMGPPPCKYAMIGLGSHATGLVTPYSDLEFAILIENEINNIVEYFQNLTHYLHLKVINLGETILPAMAIKSLNDFKSDNKLDNWFYDSVTPRGFSFDGAMPHACKTPLGRGKTCLLIHTPREMTKVLEDDITLYLKEGYHLASVLGNVSLITGEQDLVDEYMALWDQRLKDSDKELVSLVAEDMLKENSEKFHKQGLTGRMLDVKKEIYRFSSLAVSCWALLFDIQPTTMWETIQKMRKNGAISAENAHHLMVLVSISAELRLRTYMNNGGQVENMSALSSWATISDIGELSNKVFYISNSKQLMRYYYTAIPLKRLVSQFRNRQPLPTEGPSILFDKSSKVQAEIYLSLCDYHSSKQCTKQALQTELCRHGPSAIHPDIADLLKKLGNACIYLGDYQECLEYYEQFLQMLRGIHGKSTAHRDITAALHNLGNVWNDIGDHMKGLSYHKQSLHMTQSIYGKDTAHPDAAYSLNSLGTTWRELGDHGKALSYCEHSLEMMRTIYGKSNAHPDIAHLLTNVGDAWSDLGDHKKALRYYEQSLLMRLSIYGECTVHPEIAASLISMGSAFDTLGEHRKAVNCYEQSLQIMWKIYGKSTAHPVIAQSLNSLGIALKNLGDNRKAVSCIEQSLSMRRRIYGRGTAHREIAQSLTSLGAACYGLGEYTKAVGYYEQSLLMKRSIYGKATAHPSIVASLNNLGNAWNELRDHRKAVSYHEQSLHMMRSIHGEEKAHPVFSDILNNLGCSWSYLGDHEKAFNYHEKSLHMRWSIYGQGSKHPDIATSLNNLGNDLRRLGDHRKAVYYYEQSLQMRQRVYDDSKAHPDIAQSLDNLGYAWSDLGEHRKAVTYHEQALEVNRSIYGMMHPSIAVSLSSLGNTWSDLGDHIKAVNYYENALAMRLSLNGEQTANPDIMLLFLQLGNTWRKLGDRRKARICMVRASLMWDKSLYSDYGNPITFEEL</sequence>
<accession>A0A6P4ZNG3</accession>
<feature type="repeat" description="TPR" evidence="1">
    <location>
        <begin position="975"/>
        <end position="1008"/>
    </location>
</feature>
<evidence type="ECO:0000259" key="2">
    <source>
        <dbReference type="Pfam" id="PF03445"/>
    </source>
</evidence>
<dbReference type="SUPFAM" id="SSF81901">
    <property type="entry name" value="HCP-like"/>
    <property type="match status" value="1"/>
</dbReference>
<dbReference type="PANTHER" id="PTHR19959:SF119">
    <property type="entry name" value="FUNGAL LIPASE-LIKE DOMAIN-CONTAINING PROTEIN"/>
    <property type="match status" value="1"/>
</dbReference>
<keyword evidence="1" id="KW-0802">TPR repeat</keyword>
<feature type="repeat" description="TPR" evidence="1">
    <location>
        <begin position="711"/>
        <end position="744"/>
    </location>
</feature>
<dbReference type="RefSeq" id="XP_019631176.1">
    <property type="nucleotide sequence ID" value="XM_019775617.1"/>
</dbReference>
<dbReference type="Pfam" id="PF13374">
    <property type="entry name" value="TPR_10"/>
    <property type="match status" value="1"/>
</dbReference>
<protein>
    <submittedName>
        <fullName evidence="4">Uncharacterized protein LOC109475074 isoform X2</fullName>
    </submittedName>
</protein>
<dbReference type="SUPFAM" id="SSF48452">
    <property type="entry name" value="TPR-like"/>
    <property type="match status" value="3"/>
</dbReference>
<feature type="repeat" description="TPR" evidence="1">
    <location>
        <begin position="1019"/>
        <end position="1052"/>
    </location>
</feature>
<feature type="domain" description="Protein-PII uridylyltransferase N-terminal" evidence="2">
    <location>
        <begin position="171"/>
        <end position="258"/>
    </location>
</feature>
<evidence type="ECO:0000256" key="1">
    <source>
        <dbReference type="PROSITE-ProRule" id="PRU00339"/>
    </source>
</evidence>
<proteinExistence type="predicted"/>
<keyword evidence="3" id="KW-1185">Reference proteome</keyword>
<dbReference type="Gene3D" id="1.25.40.10">
    <property type="entry name" value="Tetratricopeptide repeat domain"/>
    <property type="match status" value="4"/>
</dbReference>
<dbReference type="PROSITE" id="PS50005">
    <property type="entry name" value="TPR"/>
    <property type="match status" value="3"/>
</dbReference>
<dbReference type="InterPro" id="IPR019734">
    <property type="entry name" value="TPR_rpt"/>
</dbReference>
<dbReference type="InterPro" id="IPR011990">
    <property type="entry name" value="TPR-like_helical_dom_sf"/>
</dbReference>
<dbReference type="Pfam" id="PF13181">
    <property type="entry name" value="TPR_8"/>
    <property type="match status" value="2"/>
</dbReference>
<dbReference type="Pfam" id="PF13424">
    <property type="entry name" value="TPR_12"/>
    <property type="match status" value="4"/>
</dbReference>
<dbReference type="Pfam" id="PF03445">
    <property type="entry name" value="DUF294"/>
    <property type="match status" value="1"/>
</dbReference>
<dbReference type="GO" id="GO:0008773">
    <property type="term" value="F:[protein-PII] uridylyltransferase activity"/>
    <property type="evidence" value="ECO:0007669"/>
    <property type="project" value="InterPro"/>
</dbReference>
<dbReference type="InterPro" id="IPR005105">
    <property type="entry name" value="GlnD_Uridyltrans_N"/>
</dbReference>
<organism evidence="3 4">
    <name type="scientific">Branchiostoma belcheri</name>
    <name type="common">Amphioxus</name>
    <dbReference type="NCBI Taxonomy" id="7741"/>
    <lineage>
        <taxon>Eukaryota</taxon>
        <taxon>Metazoa</taxon>
        <taxon>Chordata</taxon>
        <taxon>Cephalochordata</taxon>
        <taxon>Leptocardii</taxon>
        <taxon>Amphioxiformes</taxon>
        <taxon>Branchiostomatidae</taxon>
        <taxon>Branchiostoma</taxon>
    </lineage>
</organism>
<reference evidence="4" key="1">
    <citation type="submission" date="2025-08" db="UniProtKB">
        <authorList>
            <consortium name="RefSeq"/>
        </authorList>
    </citation>
    <scope>IDENTIFICATION</scope>
    <source>
        <tissue evidence="4">Gonad</tissue>
    </source>
</reference>
<dbReference type="OrthoDB" id="3034142at2759"/>
<name>A0A6P4ZNG3_BRABE</name>
<gene>
    <name evidence="4" type="primary">LOC109475074</name>
</gene>
<dbReference type="AlphaFoldDB" id="A0A6P4ZNG3"/>